<dbReference type="AlphaFoldDB" id="A0AAJ6BHE9"/>
<dbReference type="GO" id="GO:0004348">
    <property type="term" value="F:glucosylceramidase activity"/>
    <property type="evidence" value="ECO:0007669"/>
    <property type="project" value="InterPro"/>
</dbReference>
<dbReference type="Pfam" id="PF17189">
    <property type="entry name" value="Glyco_hydro_30C"/>
    <property type="match status" value="1"/>
</dbReference>
<keyword evidence="2" id="KW-0732">Signal</keyword>
<evidence type="ECO:0000313" key="7">
    <source>
        <dbReference type="EMBL" id="WEK37143.1"/>
    </source>
</evidence>
<dbReference type="PANTHER" id="PTHR11069">
    <property type="entry name" value="GLUCOSYLCERAMIDASE"/>
    <property type="match status" value="1"/>
</dbReference>
<dbReference type="GO" id="GO:0016020">
    <property type="term" value="C:membrane"/>
    <property type="evidence" value="ECO:0007669"/>
    <property type="project" value="GOC"/>
</dbReference>
<feature type="domain" description="Glycosyl hydrolase family 30 TIM-barrel" evidence="5">
    <location>
        <begin position="89"/>
        <end position="426"/>
    </location>
</feature>
<reference evidence="7" key="1">
    <citation type="submission" date="2023-03" db="EMBL/GenBank/DDBJ databases">
        <title>Andean soil-derived lignocellulolytic bacterial consortium as a source of novel taxa and putative plastic-active enzymes.</title>
        <authorList>
            <person name="Diaz-Garcia L."/>
            <person name="Chuvochina M."/>
            <person name="Feuerriegel G."/>
            <person name="Bunk B."/>
            <person name="Sproer C."/>
            <person name="Streit W.R."/>
            <person name="Rodriguez L.M."/>
            <person name="Overmann J."/>
            <person name="Jimenez D.J."/>
        </authorList>
    </citation>
    <scope>NUCLEOTIDE SEQUENCE</scope>
    <source>
        <strain evidence="7">MAG 7</strain>
    </source>
</reference>
<dbReference type="GO" id="GO:0006680">
    <property type="term" value="P:glucosylceramide catabolic process"/>
    <property type="evidence" value="ECO:0007669"/>
    <property type="project" value="TreeGrafter"/>
</dbReference>
<dbReference type="InterPro" id="IPR017853">
    <property type="entry name" value="GH"/>
</dbReference>
<dbReference type="PANTHER" id="PTHR11069:SF23">
    <property type="entry name" value="LYSOSOMAL ACID GLUCOSYLCERAMIDASE"/>
    <property type="match status" value="1"/>
</dbReference>
<keyword evidence="4" id="KW-0326">Glycosidase</keyword>
<dbReference type="PROSITE" id="PS51257">
    <property type="entry name" value="PROKAR_LIPOPROTEIN"/>
    <property type="match status" value="1"/>
</dbReference>
<proteinExistence type="inferred from homology"/>
<dbReference type="InterPro" id="IPR001139">
    <property type="entry name" value="Glyco_hydro_30"/>
</dbReference>
<dbReference type="EMBL" id="CP119311">
    <property type="protein sequence ID" value="WEK37143.1"/>
    <property type="molecule type" value="Genomic_DNA"/>
</dbReference>
<evidence type="ECO:0000259" key="5">
    <source>
        <dbReference type="Pfam" id="PF02055"/>
    </source>
</evidence>
<keyword evidence="3 4" id="KW-0378">Hydrolase</keyword>
<dbReference type="SUPFAM" id="SSF51445">
    <property type="entry name" value="(Trans)glycosidases"/>
    <property type="match status" value="1"/>
</dbReference>
<dbReference type="InterPro" id="IPR033453">
    <property type="entry name" value="Glyco_hydro_30_TIM-barrel"/>
</dbReference>
<dbReference type="PRINTS" id="PR00843">
    <property type="entry name" value="GLHYDRLASE30"/>
</dbReference>
<evidence type="ECO:0000259" key="6">
    <source>
        <dbReference type="Pfam" id="PF17189"/>
    </source>
</evidence>
<evidence type="ECO:0000256" key="2">
    <source>
        <dbReference type="ARBA" id="ARBA00022729"/>
    </source>
</evidence>
<sequence length="491" mass="54661">MKQSILISSILLLLTACHEQVNKEISAKLADTASFSAGGKTALVYTTADTANYRLSITDSVSFGAFGQPLETQPCVFVDPARTFQELLGIGGALTDASAETFARLPKEQQAAFLQAYFDPAKGIGYSLARTNIHSCDFSSGSYTYVADNDSALASFSVDHDKQFRIPFIKQAIAAAGGSLTLFASPWSPPAWMKDNNNMLFGGKLKPEHRQAWANYYAKFIRAYEAEGIPVWGLSIQNEPMARQIWESCIFTAEEERDFLKEYLGPTLEKEGLGAKKIIAWDHNRDLLYQRASTLLEDPAAAKYAWGIGYHWYETWTGGEPQFDNLRRVQEAFPETNLLFTEGCNGPFNRNELGLWKWGEIYGRNMINDFNNGTVGWTDWNILLDETGGPNHVKNFCFAPVHADTKTGELIYMNAYYYIGHLSKFVRPGARRVAASASRSELLTTAFLNKDGQLAVVVMNQSDKRLPYRLWIAGQAAELVSLPHSIVTVVL</sequence>
<evidence type="ECO:0000256" key="4">
    <source>
        <dbReference type="RuleBase" id="RU361188"/>
    </source>
</evidence>
<evidence type="ECO:0000256" key="3">
    <source>
        <dbReference type="ARBA" id="ARBA00022801"/>
    </source>
</evidence>
<accession>A0AAJ6BHE9</accession>
<evidence type="ECO:0000256" key="1">
    <source>
        <dbReference type="ARBA" id="ARBA00005382"/>
    </source>
</evidence>
<dbReference type="Proteomes" id="UP001220610">
    <property type="component" value="Chromosome"/>
</dbReference>
<gene>
    <name evidence="7" type="ORF">P0Y53_06490</name>
</gene>
<dbReference type="Gene3D" id="3.20.20.80">
    <property type="entry name" value="Glycosidases"/>
    <property type="match status" value="1"/>
</dbReference>
<organism evidence="7 8">
    <name type="scientific">Candidatus Pseudobacter hemicellulosilyticus</name>
    <dbReference type="NCBI Taxonomy" id="3121375"/>
    <lineage>
        <taxon>Bacteria</taxon>
        <taxon>Pseudomonadati</taxon>
        <taxon>Bacteroidota</taxon>
        <taxon>Chitinophagia</taxon>
        <taxon>Chitinophagales</taxon>
        <taxon>Chitinophagaceae</taxon>
        <taxon>Pseudobacter</taxon>
    </lineage>
</organism>
<feature type="domain" description="Glycosyl hydrolase family 30 beta sandwich" evidence="6">
    <location>
        <begin position="429"/>
        <end position="489"/>
    </location>
</feature>
<dbReference type="InterPro" id="IPR033452">
    <property type="entry name" value="GH30_C"/>
</dbReference>
<name>A0AAJ6BHE9_9BACT</name>
<dbReference type="Pfam" id="PF02055">
    <property type="entry name" value="Glyco_hydro_30"/>
    <property type="match status" value="1"/>
</dbReference>
<evidence type="ECO:0000313" key="8">
    <source>
        <dbReference type="Proteomes" id="UP001220610"/>
    </source>
</evidence>
<protein>
    <submittedName>
        <fullName evidence="7">Glycoside hydrolase family 30 protein</fullName>
    </submittedName>
</protein>
<comment type="similarity">
    <text evidence="1 4">Belongs to the glycosyl hydrolase 30 family.</text>
</comment>